<dbReference type="SUPFAM" id="SSF53167">
    <property type="entry name" value="Purine and uridine phosphorylases"/>
    <property type="match status" value="1"/>
</dbReference>
<dbReference type="InterPro" id="IPR035994">
    <property type="entry name" value="Nucleoside_phosphorylase_sf"/>
</dbReference>
<dbReference type="Gene3D" id="1.25.40.20">
    <property type="entry name" value="Ankyrin repeat-containing domain"/>
    <property type="match status" value="2"/>
</dbReference>
<protein>
    <submittedName>
        <fullName evidence="2">Uncharacterized protein</fullName>
    </submittedName>
</protein>
<evidence type="ECO:0000313" key="2">
    <source>
        <dbReference type="EMBL" id="GFF19939.1"/>
    </source>
</evidence>
<dbReference type="VEuPathDB" id="FungiDB:ATEG_03798"/>
<dbReference type="SUPFAM" id="SSF52540">
    <property type="entry name" value="P-loop containing nucleoside triphosphate hydrolases"/>
    <property type="match status" value="1"/>
</dbReference>
<comment type="caution">
    <text evidence="2">The sequence shown here is derived from an EMBL/GenBank/DDBJ whole genome shotgun (WGS) entry which is preliminary data.</text>
</comment>
<dbReference type="InterPro" id="IPR036770">
    <property type="entry name" value="Ankyrin_rpt-contain_sf"/>
</dbReference>
<dbReference type="PROSITE" id="PS50297">
    <property type="entry name" value="ANK_REP_REGION"/>
    <property type="match status" value="2"/>
</dbReference>
<sequence>MNGYHLRREDFTVGWVSALPIELAAARKVLDEEYESHDDDSTYTLGRMGEHNVVIACFPAGQLGISTGATAAAELKSRFPALEFCLMVGIGGGVPSPENDVRLGDVVISQPQGTYGGVVQYDLGKTLSGGQQMRTGFLNAPPATILKTVSRFQSNHTLGRDNMSAHLAQFDGTPFDRRNAGPDVLFQSPCRHMGGSTCVDCPLEYTVPRPPRTGNPVTVHYGTIASGNQVMKDAITRDRLSAELGGVLCFEMEAAGLMNNLPCLVIRGISDYCDSHKNASWQPFAAAVAAACAKEILILHPTSSGLKQRKAILDWISPPEQEQRHAFVTGLRAQGTGGWLLEHPRYTKWRDDLATSNVLWCHGVEGSGKTVLVSTVIDSLRHRLSGRGVPVIFYYLDYEHQSRQTVTHFLRNLLRQLLEYTPNIPNKIVEAHNRLGGSECSISASTLEKIILQLIQSSPTIYVLIDALDECVDPSRRNAILSFLEQATCTPNIRLLLTSRPHVQEIRSAFPESHRIRVRASEADLKAYVSQEIRRARVDDIIDTALARRIRDTIIRQADGMFLLSVLRTKTVLREPTAGHMEDSLSSLGRDLPEIFRTTVSRIQQLPQGKRQLGMTTLMFLSHVQRPLTEHELVDILSVQLGQTTVRPKHRPLPRIVLECCLGLVSIEPTTQAVRMSHYAVNEYLVANSHQLFGDAEASISALCLTYLLLDPFTHGPRTEEPEIEDLIKTYPFVSYAATHWGKHVRGREADPVVWDLALRFLGNYQATASSVQIMQYNRSYRDIYLTPEECYSTNALHLASDFGLEQLVLAILSQEPSKLNATTTIGTTAIIKAASSGHVSTVRALLQKGADPFLENWYGNALHCAAEAGHCSTIVALVSHGMDPNGRAENGRYPIECTLDDDHAEAFGTLAGLGARIERRGREPPMLVDATERDCVRIVDLILRRGWVDVNCSADGGLTAAHVAARQDNTVILGMLIQAGADIEALDHRGLTPLDWAQRCHSHNAVKLLQAHGVGSVYQSRYRI</sequence>
<dbReference type="Pfam" id="PF22939">
    <property type="entry name" value="WHD_GPIID"/>
    <property type="match status" value="1"/>
</dbReference>
<name>A0A5M3YYI3_ASPTE</name>
<keyword evidence="1" id="KW-0677">Repeat</keyword>
<dbReference type="OrthoDB" id="195446at2759"/>
<organism evidence="2 3">
    <name type="scientific">Aspergillus terreus</name>
    <dbReference type="NCBI Taxonomy" id="33178"/>
    <lineage>
        <taxon>Eukaryota</taxon>
        <taxon>Fungi</taxon>
        <taxon>Dikarya</taxon>
        <taxon>Ascomycota</taxon>
        <taxon>Pezizomycotina</taxon>
        <taxon>Eurotiomycetes</taxon>
        <taxon>Eurotiomycetidae</taxon>
        <taxon>Eurotiales</taxon>
        <taxon>Aspergillaceae</taxon>
        <taxon>Aspergillus</taxon>
        <taxon>Aspergillus subgen. Circumdati</taxon>
    </lineage>
</organism>
<evidence type="ECO:0000313" key="3">
    <source>
        <dbReference type="Proteomes" id="UP000452235"/>
    </source>
</evidence>
<dbReference type="PROSITE" id="PS50088">
    <property type="entry name" value="ANK_REPEAT"/>
    <property type="match status" value="2"/>
</dbReference>
<dbReference type="Gene3D" id="3.40.50.1580">
    <property type="entry name" value="Nucleoside phosphorylase domain"/>
    <property type="match status" value="1"/>
</dbReference>
<dbReference type="InterPro" id="IPR053137">
    <property type="entry name" value="NLR-like"/>
</dbReference>
<dbReference type="EMBL" id="BLJY01000011">
    <property type="protein sequence ID" value="GFF19939.1"/>
    <property type="molecule type" value="Genomic_DNA"/>
</dbReference>
<dbReference type="SUPFAM" id="SSF48403">
    <property type="entry name" value="Ankyrin repeat"/>
    <property type="match status" value="1"/>
</dbReference>
<accession>A0A5M3YYI3</accession>
<dbReference type="InterPro" id="IPR027417">
    <property type="entry name" value="P-loop_NTPase"/>
</dbReference>
<dbReference type="InterPro" id="IPR056884">
    <property type="entry name" value="NPHP3-like_N"/>
</dbReference>
<dbReference type="Pfam" id="PF24883">
    <property type="entry name" value="NPHP3_N"/>
    <property type="match status" value="1"/>
</dbReference>
<dbReference type="PANTHER" id="PTHR46082">
    <property type="entry name" value="ATP/GTP-BINDING PROTEIN-RELATED"/>
    <property type="match status" value="1"/>
</dbReference>
<dbReference type="InterPro" id="IPR054471">
    <property type="entry name" value="GPIID_WHD"/>
</dbReference>
<dbReference type="PANTHER" id="PTHR46082:SF11">
    <property type="entry name" value="AAA+ ATPASE DOMAIN-CONTAINING PROTEIN-RELATED"/>
    <property type="match status" value="1"/>
</dbReference>
<dbReference type="InterPro" id="IPR007111">
    <property type="entry name" value="NACHT_NTPase"/>
</dbReference>
<dbReference type="PROSITE" id="PS50837">
    <property type="entry name" value="NACHT"/>
    <property type="match status" value="1"/>
</dbReference>
<proteinExistence type="predicted"/>
<dbReference type="GO" id="GO:0003824">
    <property type="term" value="F:catalytic activity"/>
    <property type="evidence" value="ECO:0007669"/>
    <property type="project" value="InterPro"/>
</dbReference>
<dbReference type="SMART" id="SM00248">
    <property type="entry name" value="ANK"/>
    <property type="match status" value="7"/>
</dbReference>
<dbReference type="AlphaFoldDB" id="A0A5M3YYI3"/>
<evidence type="ECO:0000256" key="1">
    <source>
        <dbReference type="ARBA" id="ARBA00022737"/>
    </source>
</evidence>
<dbReference type="GO" id="GO:0009116">
    <property type="term" value="P:nucleoside metabolic process"/>
    <property type="evidence" value="ECO:0007669"/>
    <property type="project" value="InterPro"/>
</dbReference>
<dbReference type="Proteomes" id="UP000452235">
    <property type="component" value="Unassembled WGS sequence"/>
</dbReference>
<dbReference type="Pfam" id="PF12796">
    <property type="entry name" value="Ank_2"/>
    <property type="match status" value="2"/>
</dbReference>
<dbReference type="Gene3D" id="3.40.50.300">
    <property type="entry name" value="P-loop containing nucleotide triphosphate hydrolases"/>
    <property type="match status" value="1"/>
</dbReference>
<reference evidence="2 3" key="1">
    <citation type="submission" date="2020-01" db="EMBL/GenBank/DDBJ databases">
        <title>Aspergillus terreus IFO 6365 whole genome shotgun sequence.</title>
        <authorList>
            <person name="Kanamasa S."/>
            <person name="Takahashi H."/>
        </authorList>
    </citation>
    <scope>NUCLEOTIDE SEQUENCE [LARGE SCALE GENOMIC DNA]</scope>
    <source>
        <strain evidence="2 3">IFO 6365</strain>
    </source>
</reference>
<gene>
    <name evidence="2" type="ORF">ATEIFO6365_0011019800</name>
</gene>
<dbReference type="InterPro" id="IPR002110">
    <property type="entry name" value="Ankyrin_rpt"/>
</dbReference>
<keyword evidence="3" id="KW-1185">Reference proteome</keyword>